<dbReference type="GO" id="GO:0043190">
    <property type="term" value="C:ATP-binding cassette (ABC) transporter complex"/>
    <property type="evidence" value="ECO:0007669"/>
    <property type="project" value="InterPro"/>
</dbReference>
<dbReference type="PROSITE" id="PS51257">
    <property type="entry name" value="PROKAR_LIPOPROTEIN"/>
    <property type="match status" value="1"/>
</dbReference>
<comment type="caution">
    <text evidence="3">The sequence shown here is derived from an EMBL/GenBank/DDBJ whole genome shotgun (WGS) entry which is preliminary data.</text>
</comment>
<comment type="similarity">
    <text evidence="1">Belongs to the phosphate/phosphite/phosphonate binding protein family.</text>
</comment>
<keyword evidence="4" id="KW-1185">Reference proteome</keyword>
<accession>A0A1X0IHY7</accession>
<dbReference type="InterPro" id="IPR005770">
    <property type="entry name" value="PhnD"/>
</dbReference>
<dbReference type="Proteomes" id="UP000192534">
    <property type="component" value="Unassembled WGS sequence"/>
</dbReference>
<name>A0A1X0IHY7_MYCRH</name>
<dbReference type="AlphaFoldDB" id="A0A1X0IHY7"/>
<dbReference type="GO" id="GO:0055085">
    <property type="term" value="P:transmembrane transport"/>
    <property type="evidence" value="ECO:0007669"/>
    <property type="project" value="InterPro"/>
</dbReference>
<keyword evidence="2" id="KW-0732">Signal</keyword>
<proteinExistence type="inferred from homology"/>
<sequence length="302" mass="32412">MYRRPDRPQCAAALATILVLVMGLVGCGSSSTPASGSVPDTIRVALLPDENAAEVINKNQPLKTYLESKLGHKVELVVTTDYSSMIEAMAHGRLELAYFGPLSYVLAKEKADIEPFAALTEVKGQPPTYRAVFVANPASGIKNLKDVAGKTVAWGDPASTSSHLIPKAMLADAGLRVDRGDYQEQHVGAHDAVALAVQNGNAQAGGLSKPIYEQLVKNGTIDPSKVVVIAESNPYPNYPWTVRSSLPEDFKNNVRAAFLGLDDKSVLKPFKGAGFAPVKDQDYDVVRQLAPLLNINLAEFSR</sequence>
<evidence type="ECO:0000313" key="3">
    <source>
        <dbReference type="EMBL" id="ORB47048.1"/>
    </source>
</evidence>
<dbReference type="EMBL" id="MVIH01000033">
    <property type="protein sequence ID" value="ORB47048.1"/>
    <property type="molecule type" value="Genomic_DNA"/>
</dbReference>
<evidence type="ECO:0000256" key="1">
    <source>
        <dbReference type="ARBA" id="ARBA00007162"/>
    </source>
</evidence>
<protein>
    <submittedName>
        <fullName evidence="3">Phosphate ABC transporter substrate-binding protein</fullName>
    </submittedName>
</protein>
<dbReference type="Pfam" id="PF12974">
    <property type="entry name" value="Phosphonate-bd"/>
    <property type="match status" value="1"/>
</dbReference>
<gene>
    <name evidence="3" type="ORF">BST42_28490</name>
</gene>
<evidence type="ECO:0000313" key="4">
    <source>
        <dbReference type="Proteomes" id="UP000192534"/>
    </source>
</evidence>
<reference evidence="3 4" key="1">
    <citation type="submission" date="2016-12" db="EMBL/GenBank/DDBJ databases">
        <title>The new phylogeny of genus Mycobacterium.</title>
        <authorList>
            <person name="Tortoli E."/>
            <person name="Trovato A."/>
            <person name="Cirillo D.M."/>
        </authorList>
    </citation>
    <scope>NUCLEOTIDE SEQUENCE [LARGE SCALE GENOMIC DNA]</scope>
    <source>
        <strain evidence="3 4">DSM 44223</strain>
    </source>
</reference>
<dbReference type="PANTHER" id="PTHR35841:SF1">
    <property type="entry name" value="PHOSPHONATES-BINDING PERIPLASMIC PROTEIN"/>
    <property type="match status" value="1"/>
</dbReference>
<evidence type="ECO:0000256" key="2">
    <source>
        <dbReference type="ARBA" id="ARBA00022729"/>
    </source>
</evidence>
<dbReference type="Gene3D" id="3.40.190.10">
    <property type="entry name" value="Periplasmic binding protein-like II"/>
    <property type="match status" value="2"/>
</dbReference>
<dbReference type="PANTHER" id="PTHR35841">
    <property type="entry name" value="PHOSPHONATES-BINDING PERIPLASMIC PROTEIN"/>
    <property type="match status" value="1"/>
</dbReference>
<dbReference type="SUPFAM" id="SSF53850">
    <property type="entry name" value="Periplasmic binding protein-like II"/>
    <property type="match status" value="1"/>
</dbReference>
<organism evidence="3 4">
    <name type="scientific">Mycolicibacterium rhodesiae</name>
    <name type="common">Mycobacterium rhodesiae</name>
    <dbReference type="NCBI Taxonomy" id="36814"/>
    <lineage>
        <taxon>Bacteria</taxon>
        <taxon>Bacillati</taxon>
        <taxon>Actinomycetota</taxon>
        <taxon>Actinomycetes</taxon>
        <taxon>Mycobacteriales</taxon>
        <taxon>Mycobacteriaceae</taxon>
        <taxon>Mycolicibacterium</taxon>
    </lineage>
</organism>
<dbReference type="NCBIfam" id="TIGR01098">
    <property type="entry name" value="3A0109s03R"/>
    <property type="match status" value="1"/>
</dbReference>
<dbReference type="CDD" id="cd13572">
    <property type="entry name" value="PBP2_PnhD_2"/>
    <property type="match status" value="1"/>
</dbReference>